<organism evidence="2 3">
    <name type="scientific">Apilactobacillus kunkeei EFB6</name>
    <dbReference type="NCBI Taxonomy" id="1419324"/>
    <lineage>
        <taxon>Bacteria</taxon>
        <taxon>Bacillati</taxon>
        <taxon>Bacillota</taxon>
        <taxon>Bacilli</taxon>
        <taxon>Lactobacillales</taxon>
        <taxon>Lactobacillaceae</taxon>
        <taxon>Apilactobacillus</taxon>
    </lineage>
</organism>
<name>A0A837B0D4_9LACO</name>
<accession>A0A837B0D4</accession>
<evidence type="ECO:0000313" key="2">
    <source>
        <dbReference type="EMBL" id="KDB01192.1"/>
    </source>
</evidence>
<keyword evidence="1" id="KW-0812">Transmembrane</keyword>
<comment type="caution">
    <text evidence="2">The sequence shown here is derived from an EMBL/GenBank/DDBJ whole genome shotgun (WGS) entry which is preliminary data.</text>
</comment>
<gene>
    <name evidence="2" type="ORF">LAKU_6c00500</name>
</gene>
<dbReference type="Proteomes" id="UP000026921">
    <property type="component" value="Unassembled WGS sequence"/>
</dbReference>
<evidence type="ECO:0000256" key="1">
    <source>
        <dbReference type="SAM" id="Phobius"/>
    </source>
</evidence>
<dbReference type="EMBL" id="AZBY01000006">
    <property type="protein sequence ID" value="KDB01192.1"/>
    <property type="molecule type" value="Genomic_DNA"/>
</dbReference>
<feature type="transmembrane region" description="Helical" evidence="1">
    <location>
        <begin position="7"/>
        <end position="23"/>
    </location>
</feature>
<keyword evidence="1" id="KW-1133">Transmembrane helix</keyword>
<proteinExistence type="predicted"/>
<protein>
    <submittedName>
        <fullName evidence="2">Uncharacterized protein</fullName>
    </submittedName>
</protein>
<dbReference type="AlphaFoldDB" id="A0A837B0D4"/>
<sequence>MIKLLRYINLVIVSILTGIYLFGPDKYQNTAFFILFVLNLICLAATYISKKRK</sequence>
<evidence type="ECO:0000313" key="3">
    <source>
        <dbReference type="Proteomes" id="UP000026921"/>
    </source>
</evidence>
<reference evidence="2 3" key="1">
    <citation type="journal article" date="2015" name="Stand. Genomic Sci.">
        <title>High quality draft genome of Lactobacillus kunkeei EFB6, isolated from a German European foulbrood outbreak of honeybees.</title>
        <authorList>
            <person name="Djukic M."/>
            <person name="Poehlein A."/>
            <person name="Strauss J."/>
            <person name="Tann F.J."/>
            <person name="Leimbach A."/>
            <person name="Hoppert M."/>
            <person name="Daniel R."/>
        </authorList>
    </citation>
    <scope>NUCLEOTIDE SEQUENCE [LARGE SCALE GENOMIC DNA]</scope>
    <source>
        <strain evidence="2 3">EFB6</strain>
    </source>
</reference>
<keyword evidence="1" id="KW-0472">Membrane</keyword>
<feature type="transmembrane region" description="Helical" evidence="1">
    <location>
        <begin position="29"/>
        <end position="48"/>
    </location>
</feature>